<evidence type="ECO:0008006" key="6">
    <source>
        <dbReference type="Google" id="ProtNLM"/>
    </source>
</evidence>
<dbReference type="AlphaFoldDB" id="A0A382IKC4"/>
<keyword evidence="2" id="KW-0472">Membrane</keyword>
<evidence type="ECO:0000256" key="4">
    <source>
        <dbReference type="SAM" id="MobiDB-lite"/>
    </source>
</evidence>
<evidence type="ECO:0000256" key="2">
    <source>
        <dbReference type="ARBA" id="ARBA00023136"/>
    </source>
</evidence>
<protein>
    <recommendedName>
        <fullName evidence="6">TonB-dependent receptor-like beta-barrel domain-containing protein</fullName>
    </recommendedName>
</protein>
<dbReference type="InterPro" id="IPR036942">
    <property type="entry name" value="Beta-barrel_TonB_sf"/>
</dbReference>
<keyword evidence="3" id="KW-0998">Cell outer membrane</keyword>
<dbReference type="GO" id="GO:0009279">
    <property type="term" value="C:cell outer membrane"/>
    <property type="evidence" value="ECO:0007669"/>
    <property type="project" value="UniProtKB-SubCell"/>
</dbReference>
<feature type="region of interest" description="Disordered" evidence="4">
    <location>
        <begin position="1"/>
        <end position="20"/>
    </location>
</feature>
<gene>
    <name evidence="5" type="ORF">METZ01_LOCUS252521</name>
</gene>
<proteinExistence type="predicted"/>
<sequence>DYVKIEEESRPDLKGAENVEHSGSQYTTGVTYKSLFSKNGYYLLSIGKTRSTWIADVYDINDGIKDTYFSRDNIESDNFIKGDIVYKFSPTVEFSAGINGKYGGYTRRETIDPDTIYYYDYEHLAPNATLDEYYQMVQEYPDYKPVALLDTSNGIGVINKGFDISDEGEFWKSAAYSQVKFIWHPFLFTAGLRFDNIPYNSTSAVSPRIGASVSLSPVTKVNAAAGLYYQTPYYWMLMNKNNPYPLKNSYTKQQVLGIEHLFADDIKGTVEIYNKTYHQRPVYIADTTSDSLDDRLGFTDTGEGRARGLEIFLQKKYARKWYGTLSYSYSKAEGVDPRVDVVKYYPWDFDYENVFTLVGGYKFKFRESRWYQEFRESAIFPYISWMPFMVSDQLELSFRYSYSGGRPYTPKVYDFHHRVWYIDSDADYNTERFDYYSRLDIM</sequence>
<evidence type="ECO:0000256" key="1">
    <source>
        <dbReference type="ARBA" id="ARBA00004442"/>
    </source>
</evidence>
<dbReference type="Gene3D" id="2.40.170.20">
    <property type="entry name" value="TonB-dependent receptor, beta-barrel domain"/>
    <property type="match status" value="1"/>
</dbReference>
<evidence type="ECO:0000256" key="3">
    <source>
        <dbReference type="ARBA" id="ARBA00023237"/>
    </source>
</evidence>
<organism evidence="5">
    <name type="scientific">marine metagenome</name>
    <dbReference type="NCBI Taxonomy" id="408172"/>
    <lineage>
        <taxon>unclassified sequences</taxon>
        <taxon>metagenomes</taxon>
        <taxon>ecological metagenomes</taxon>
    </lineage>
</organism>
<dbReference type="EMBL" id="UINC01067724">
    <property type="protein sequence ID" value="SVB99667.1"/>
    <property type="molecule type" value="Genomic_DNA"/>
</dbReference>
<feature type="non-terminal residue" evidence="5">
    <location>
        <position position="442"/>
    </location>
</feature>
<comment type="subcellular location">
    <subcellularLocation>
        <location evidence="1">Cell outer membrane</location>
    </subcellularLocation>
</comment>
<accession>A0A382IKC4</accession>
<reference evidence="5" key="1">
    <citation type="submission" date="2018-05" db="EMBL/GenBank/DDBJ databases">
        <authorList>
            <person name="Lanie J.A."/>
            <person name="Ng W.-L."/>
            <person name="Kazmierczak K.M."/>
            <person name="Andrzejewski T.M."/>
            <person name="Davidsen T.M."/>
            <person name="Wayne K.J."/>
            <person name="Tettelin H."/>
            <person name="Glass J.I."/>
            <person name="Rusch D."/>
            <person name="Podicherti R."/>
            <person name="Tsui H.-C.T."/>
            <person name="Winkler M.E."/>
        </authorList>
    </citation>
    <scope>NUCLEOTIDE SEQUENCE</scope>
</reference>
<evidence type="ECO:0000313" key="5">
    <source>
        <dbReference type="EMBL" id="SVB99667.1"/>
    </source>
</evidence>
<feature type="non-terminal residue" evidence="5">
    <location>
        <position position="1"/>
    </location>
</feature>
<name>A0A382IKC4_9ZZZZ</name>
<dbReference type="SUPFAM" id="SSF56935">
    <property type="entry name" value="Porins"/>
    <property type="match status" value="1"/>
</dbReference>